<dbReference type="Proteomes" id="UP000595437">
    <property type="component" value="Chromosome 10"/>
</dbReference>
<keyword evidence="2" id="KW-1185">Reference proteome</keyword>
<accession>A0A7T8GZD5</accession>
<feature type="non-terminal residue" evidence="1">
    <location>
        <position position="1"/>
    </location>
</feature>
<dbReference type="EMBL" id="CP045899">
    <property type="protein sequence ID" value="QQP40670.1"/>
    <property type="molecule type" value="Genomic_DNA"/>
</dbReference>
<reference evidence="2" key="1">
    <citation type="submission" date="2021-01" db="EMBL/GenBank/DDBJ databases">
        <title>Caligus Genome Assembly.</title>
        <authorList>
            <person name="Gallardo-Escarate C."/>
        </authorList>
    </citation>
    <scope>NUCLEOTIDE SEQUENCE [LARGE SCALE GENOMIC DNA]</scope>
</reference>
<evidence type="ECO:0000313" key="1">
    <source>
        <dbReference type="EMBL" id="QQP40670.1"/>
    </source>
</evidence>
<proteinExistence type="predicted"/>
<organism evidence="1 2">
    <name type="scientific">Caligus rogercresseyi</name>
    <name type="common">Sea louse</name>
    <dbReference type="NCBI Taxonomy" id="217165"/>
    <lineage>
        <taxon>Eukaryota</taxon>
        <taxon>Metazoa</taxon>
        <taxon>Ecdysozoa</taxon>
        <taxon>Arthropoda</taxon>
        <taxon>Crustacea</taxon>
        <taxon>Multicrustacea</taxon>
        <taxon>Hexanauplia</taxon>
        <taxon>Copepoda</taxon>
        <taxon>Siphonostomatoida</taxon>
        <taxon>Caligidae</taxon>
        <taxon>Caligus</taxon>
    </lineage>
</organism>
<sequence length="55" mass="5915">QNRLRTFNVSYISVESHDLTSATTKSSASTKSSQANLEGIFTEALSKGLPNPIIC</sequence>
<feature type="non-terminal residue" evidence="1">
    <location>
        <position position="55"/>
    </location>
</feature>
<evidence type="ECO:0000313" key="2">
    <source>
        <dbReference type="Proteomes" id="UP000595437"/>
    </source>
</evidence>
<dbReference type="AlphaFoldDB" id="A0A7T8GZD5"/>
<gene>
    <name evidence="1" type="ORF">FKW44_014798</name>
</gene>
<protein>
    <submittedName>
        <fullName evidence="1">Uncharacterized protein</fullName>
    </submittedName>
</protein>
<name>A0A7T8GZD5_CALRO</name>